<dbReference type="InterPro" id="IPR024020">
    <property type="entry name" value="Anit_sigma_mycothiol_RsrA"/>
</dbReference>
<dbReference type="InterPro" id="IPR027383">
    <property type="entry name" value="Znf_put"/>
</dbReference>
<dbReference type="NCBIfam" id="TIGR03988">
    <property type="entry name" value="antisig_RsrA"/>
    <property type="match status" value="1"/>
</dbReference>
<name>A0ABW0ZCD0_9ACTN</name>
<reference evidence="3" key="1">
    <citation type="journal article" date="2019" name="Int. J. Syst. Evol. Microbiol.">
        <title>The Global Catalogue of Microorganisms (GCM) 10K type strain sequencing project: providing services to taxonomists for standard genome sequencing and annotation.</title>
        <authorList>
            <consortium name="The Broad Institute Genomics Platform"/>
            <consortium name="The Broad Institute Genome Sequencing Center for Infectious Disease"/>
            <person name="Wu L."/>
            <person name="Ma J."/>
        </authorList>
    </citation>
    <scope>NUCLEOTIDE SEQUENCE [LARGE SCALE GENOMIC DNA]</scope>
    <source>
        <strain evidence="3">YIM 94188</strain>
    </source>
</reference>
<protein>
    <submittedName>
        <fullName evidence="2">Mycothiol system anti-sigma-R factor</fullName>
    </submittedName>
</protein>
<organism evidence="2 3">
    <name type="scientific">Nocardioides vastitatis</name>
    <dbReference type="NCBI Taxonomy" id="2568655"/>
    <lineage>
        <taxon>Bacteria</taxon>
        <taxon>Bacillati</taxon>
        <taxon>Actinomycetota</taxon>
        <taxon>Actinomycetes</taxon>
        <taxon>Propionibacteriales</taxon>
        <taxon>Nocardioidaceae</taxon>
        <taxon>Nocardioides</taxon>
    </lineage>
</organism>
<evidence type="ECO:0000259" key="1">
    <source>
        <dbReference type="Pfam" id="PF13490"/>
    </source>
</evidence>
<accession>A0ABW0ZCD0</accession>
<comment type="caution">
    <text evidence="2">The sequence shown here is derived from an EMBL/GenBank/DDBJ whole genome shotgun (WGS) entry which is preliminary data.</text>
</comment>
<evidence type="ECO:0000313" key="3">
    <source>
        <dbReference type="Proteomes" id="UP001596072"/>
    </source>
</evidence>
<dbReference type="RefSeq" id="WP_136435014.1">
    <property type="nucleotide sequence ID" value="NZ_JBHSNS010000001.1"/>
</dbReference>
<dbReference type="EMBL" id="JBHSNS010000001">
    <property type="protein sequence ID" value="MFC5728232.1"/>
    <property type="molecule type" value="Genomic_DNA"/>
</dbReference>
<keyword evidence="3" id="KW-1185">Reference proteome</keyword>
<proteinExistence type="predicted"/>
<dbReference type="Proteomes" id="UP001596072">
    <property type="component" value="Unassembled WGS sequence"/>
</dbReference>
<feature type="domain" description="Putative zinc-finger" evidence="1">
    <location>
        <begin position="18"/>
        <end position="51"/>
    </location>
</feature>
<gene>
    <name evidence="2" type="primary">rsrA</name>
    <name evidence="2" type="ORF">ACFPQB_04835</name>
</gene>
<evidence type="ECO:0000313" key="2">
    <source>
        <dbReference type="EMBL" id="MFC5728232.1"/>
    </source>
</evidence>
<dbReference type="Pfam" id="PF13490">
    <property type="entry name" value="zf-HC2"/>
    <property type="match status" value="1"/>
</dbReference>
<sequence length="93" mass="10646">MSHQHEHLHGDEPTNAECADFLERIVRLIDNELEEGDCAIVRAHIDSCSPCLERYDLQRTVKAVVARSCGEKAPAELRDKVRVQIQQIQIRLK</sequence>